<accession>A0A9E7JVF1</accession>
<dbReference type="EMBL" id="CP097506">
    <property type="protein sequence ID" value="URD94843.1"/>
    <property type="molecule type" value="Genomic_DNA"/>
</dbReference>
<dbReference type="OrthoDB" id="1112931at2759"/>
<keyword evidence="2" id="KW-1185">Reference proteome</keyword>
<gene>
    <name evidence="1" type="ORF">MUK42_28932</name>
</gene>
<evidence type="ECO:0000313" key="1">
    <source>
        <dbReference type="EMBL" id="URD94843.1"/>
    </source>
</evidence>
<dbReference type="Proteomes" id="UP001055439">
    <property type="component" value="Chromosome 4"/>
</dbReference>
<feature type="non-terminal residue" evidence="1">
    <location>
        <position position="1"/>
    </location>
</feature>
<sequence>FASIYIVVNHARTPEGVKGEEVAMAAGIAGARALPNRSISSAPFSIAATLRACPFSSPSVRAFARLPRGRLPFGISRSPVELGCAQSLMPFHSVTATALLTSMLSTKPGGWTWLSEGNPFLLALLFCCSCLAVQVLQRLYDIRENSKQTPRCGLAGVLSLKKYVNMHFWTCIRNALYILPPGMAILICVVKVDQVLVICNLMTICYAEVDVEYEMHRVVSARDAERSNADGYILDKIPSDGMKRDSMLVDFNFCWIEKSCL</sequence>
<evidence type="ECO:0000313" key="2">
    <source>
        <dbReference type="Proteomes" id="UP001055439"/>
    </source>
</evidence>
<dbReference type="AlphaFoldDB" id="A0A9E7JVF1"/>
<name>A0A9E7JVF1_9LILI</name>
<dbReference type="PANTHER" id="PTHR33156">
    <property type="entry name" value="OS02G0230000 PROTEIN"/>
    <property type="match status" value="1"/>
</dbReference>
<dbReference type="PANTHER" id="PTHR33156:SF2">
    <property type="entry name" value="OS01G0738000 PROTEIN"/>
    <property type="match status" value="1"/>
</dbReference>
<protein>
    <submittedName>
        <fullName evidence="1">Uncharacterized protein</fullName>
    </submittedName>
</protein>
<proteinExistence type="predicted"/>
<reference evidence="1" key="1">
    <citation type="submission" date="2022-05" db="EMBL/GenBank/DDBJ databases">
        <title>The Musa troglodytarum L. genome provides insights into the mechanism of non-climacteric behaviour and enrichment of carotenoids.</title>
        <authorList>
            <person name="Wang J."/>
        </authorList>
    </citation>
    <scope>NUCLEOTIDE SEQUENCE</scope>
    <source>
        <tissue evidence="1">Leaf</tissue>
    </source>
</reference>
<dbReference type="InterPro" id="IPR043459">
    <property type="entry name" value="NFD6/NOXY2-like"/>
</dbReference>
<dbReference type="GO" id="GO:0005739">
    <property type="term" value="C:mitochondrion"/>
    <property type="evidence" value="ECO:0007669"/>
    <property type="project" value="TreeGrafter"/>
</dbReference>
<organism evidence="1 2">
    <name type="scientific">Musa troglodytarum</name>
    <name type="common">fe'i banana</name>
    <dbReference type="NCBI Taxonomy" id="320322"/>
    <lineage>
        <taxon>Eukaryota</taxon>
        <taxon>Viridiplantae</taxon>
        <taxon>Streptophyta</taxon>
        <taxon>Embryophyta</taxon>
        <taxon>Tracheophyta</taxon>
        <taxon>Spermatophyta</taxon>
        <taxon>Magnoliopsida</taxon>
        <taxon>Liliopsida</taxon>
        <taxon>Zingiberales</taxon>
        <taxon>Musaceae</taxon>
        <taxon>Musa</taxon>
    </lineage>
</organism>